<evidence type="ECO:0000256" key="1">
    <source>
        <dbReference type="SAM" id="MobiDB-lite"/>
    </source>
</evidence>
<dbReference type="EMBL" id="JACXVP010000004">
    <property type="protein sequence ID" value="KAG5613448.1"/>
    <property type="molecule type" value="Genomic_DNA"/>
</dbReference>
<keyword evidence="3" id="KW-1185">Reference proteome</keyword>
<evidence type="ECO:0000313" key="3">
    <source>
        <dbReference type="Proteomes" id="UP000824120"/>
    </source>
</evidence>
<comment type="caution">
    <text evidence="2">The sequence shown here is derived from an EMBL/GenBank/DDBJ whole genome shotgun (WGS) entry which is preliminary data.</text>
</comment>
<dbReference type="AlphaFoldDB" id="A0A9J5ZMT5"/>
<feature type="compositionally biased region" description="Polar residues" evidence="1">
    <location>
        <begin position="1"/>
        <end position="12"/>
    </location>
</feature>
<protein>
    <submittedName>
        <fullName evidence="2">Uncharacterized protein</fullName>
    </submittedName>
</protein>
<reference evidence="2 3" key="1">
    <citation type="submission" date="2020-09" db="EMBL/GenBank/DDBJ databases">
        <title>De no assembly of potato wild relative species, Solanum commersonii.</title>
        <authorList>
            <person name="Cho K."/>
        </authorList>
    </citation>
    <scope>NUCLEOTIDE SEQUENCE [LARGE SCALE GENOMIC DNA]</scope>
    <source>
        <strain evidence="2">LZ3.2</strain>
        <tissue evidence="2">Leaf</tissue>
    </source>
</reference>
<name>A0A9J5ZMT5_SOLCO</name>
<organism evidence="2 3">
    <name type="scientific">Solanum commersonii</name>
    <name type="common">Commerson's wild potato</name>
    <name type="synonym">Commerson's nightshade</name>
    <dbReference type="NCBI Taxonomy" id="4109"/>
    <lineage>
        <taxon>Eukaryota</taxon>
        <taxon>Viridiplantae</taxon>
        <taxon>Streptophyta</taxon>
        <taxon>Embryophyta</taxon>
        <taxon>Tracheophyta</taxon>
        <taxon>Spermatophyta</taxon>
        <taxon>Magnoliopsida</taxon>
        <taxon>eudicotyledons</taxon>
        <taxon>Gunneridae</taxon>
        <taxon>Pentapetalae</taxon>
        <taxon>asterids</taxon>
        <taxon>lamiids</taxon>
        <taxon>Solanales</taxon>
        <taxon>Solanaceae</taxon>
        <taxon>Solanoideae</taxon>
        <taxon>Solaneae</taxon>
        <taxon>Solanum</taxon>
    </lineage>
</organism>
<evidence type="ECO:0000313" key="2">
    <source>
        <dbReference type="EMBL" id="KAG5613448.1"/>
    </source>
</evidence>
<gene>
    <name evidence="2" type="ORF">H5410_024729</name>
</gene>
<proteinExistence type="predicted"/>
<feature type="region of interest" description="Disordered" evidence="1">
    <location>
        <begin position="1"/>
        <end position="22"/>
    </location>
</feature>
<accession>A0A9J5ZMT5</accession>
<dbReference type="Proteomes" id="UP000824120">
    <property type="component" value="Chromosome 4"/>
</dbReference>
<sequence length="120" mass="12816">MGQSSSAEQVSPEQREAESIAASTGALPNLQKAFSVLSDPQTHSIPIHSLQKCFGFSIDGSTNEESVVPKEFPVLMSNLSSSIVDLFFLSEKGGVTWVEFLKGYIKCSGRTVSSASLIVC</sequence>
<dbReference type="OrthoDB" id="1926247at2759"/>